<keyword evidence="2" id="KW-1185">Reference proteome</keyword>
<protein>
    <submittedName>
        <fullName evidence="1">Uncharacterized protein</fullName>
    </submittedName>
</protein>
<gene>
    <name evidence="1" type="ORF">PIB30_038255</name>
</gene>
<feature type="non-terminal residue" evidence="1">
    <location>
        <position position="1"/>
    </location>
</feature>
<dbReference type="Proteomes" id="UP001341840">
    <property type="component" value="Unassembled WGS sequence"/>
</dbReference>
<reference evidence="1 2" key="1">
    <citation type="journal article" date="2023" name="Plants (Basel)">
        <title>Bridging the Gap: Combining Genomics and Transcriptomics Approaches to Understand Stylosanthes scabra, an Orphan Legume from the Brazilian Caatinga.</title>
        <authorList>
            <person name="Ferreira-Neto J.R.C."/>
            <person name="da Silva M.D."/>
            <person name="Binneck E."/>
            <person name="de Melo N.F."/>
            <person name="da Silva R.H."/>
            <person name="de Melo A.L.T.M."/>
            <person name="Pandolfi V."/>
            <person name="Bustamante F.O."/>
            <person name="Brasileiro-Vidal A.C."/>
            <person name="Benko-Iseppon A.M."/>
        </authorList>
    </citation>
    <scope>NUCLEOTIDE SEQUENCE [LARGE SCALE GENOMIC DNA]</scope>
    <source>
        <tissue evidence="1">Leaves</tissue>
    </source>
</reference>
<organism evidence="1 2">
    <name type="scientific">Stylosanthes scabra</name>
    <dbReference type="NCBI Taxonomy" id="79078"/>
    <lineage>
        <taxon>Eukaryota</taxon>
        <taxon>Viridiplantae</taxon>
        <taxon>Streptophyta</taxon>
        <taxon>Embryophyta</taxon>
        <taxon>Tracheophyta</taxon>
        <taxon>Spermatophyta</taxon>
        <taxon>Magnoliopsida</taxon>
        <taxon>eudicotyledons</taxon>
        <taxon>Gunneridae</taxon>
        <taxon>Pentapetalae</taxon>
        <taxon>rosids</taxon>
        <taxon>fabids</taxon>
        <taxon>Fabales</taxon>
        <taxon>Fabaceae</taxon>
        <taxon>Papilionoideae</taxon>
        <taxon>50 kb inversion clade</taxon>
        <taxon>dalbergioids sensu lato</taxon>
        <taxon>Dalbergieae</taxon>
        <taxon>Pterocarpus clade</taxon>
        <taxon>Stylosanthes</taxon>
    </lineage>
</organism>
<evidence type="ECO:0000313" key="2">
    <source>
        <dbReference type="Proteomes" id="UP001341840"/>
    </source>
</evidence>
<proteinExistence type="predicted"/>
<accession>A0ABU6VG35</accession>
<sequence length="77" mass="8770">TDENGKPIVMLGDNYSWVKGEVRDLSSLFLDMESVERIGDPSSWIHEGSDVSLRFLPCDVEDRRRDGSSSICTRLFF</sequence>
<dbReference type="EMBL" id="JASCZI010151231">
    <property type="protein sequence ID" value="MED6171173.1"/>
    <property type="molecule type" value="Genomic_DNA"/>
</dbReference>
<comment type="caution">
    <text evidence="1">The sequence shown here is derived from an EMBL/GenBank/DDBJ whole genome shotgun (WGS) entry which is preliminary data.</text>
</comment>
<name>A0ABU6VG35_9FABA</name>
<evidence type="ECO:0000313" key="1">
    <source>
        <dbReference type="EMBL" id="MED6171173.1"/>
    </source>
</evidence>